<accession>U5BZU7</accession>
<evidence type="ECO:0000313" key="1">
    <source>
        <dbReference type="EMBL" id="ERM83094.1"/>
    </source>
</evidence>
<gene>
    <name evidence="1" type="ORF">P872_17250</name>
</gene>
<dbReference type="EMBL" id="AWXR01000017">
    <property type="protein sequence ID" value="ERM83094.1"/>
    <property type="molecule type" value="Genomic_DNA"/>
</dbReference>
<organism evidence="1 2">
    <name type="scientific">Rhodonellum psychrophilum GCM71 = DSM 17998</name>
    <dbReference type="NCBI Taxonomy" id="1123057"/>
    <lineage>
        <taxon>Bacteria</taxon>
        <taxon>Pseudomonadati</taxon>
        <taxon>Bacteroidota</taxon>
        <taxon>Cytophagia</taxon>
        <taxon>Cytophagales</taxon>
        <taxon>Cytophagaceae</taxon>
        <taxon>Rhodonellum</taxon>
    </lineage>
</organism>
<dbReference type="AlphaFoldDB" id="U5BZU7"/>
<proteinExistence type="predicted"/>
<keyword evidence="2" id="KW-1185">Reference proteome</keyword>
<sequence>MGNSSFIVGFVSVQSLVFYSEIQKLNKVKVIKNYKFKNVNEGMKSIKKAKQKSL</sequence>
<comment type="caution">
    <text evidence="1">The sequence shown here is derived from an EMBL/GenBank/DDBJ whole genome shotgun (WGS) entry which is preliminary data.</text>
</comment>
<dbReference type="Proteomes" id="UP000016843">
    <property type="component" value="Unassembled WGS sequence"/>
</dbReference>
<evidence type="ECO:0000313" key="2">
    <source>
        <dbReference type="Proteomes" id="UP000016843"/>
    </source>
</evidence>
<reference evidence="1 2" key="1">
    <citation type="journal article" date="2013" name="Genome Announc.">
        <title>Draft Genome Sequence of the Psychrophilic and Alkaliphilic Rhodonellum psychrophilum Strain GCM71T.</title>
        <authorList>
            <person name="Hauptmann A.L."/>
            <person name="Glaring M.A."/>
            <person name="Hallin P.F."/>
            <person name="Prieme A."/>
            <person name="Stougaard P."/>
        </authorList>
    </citation>
    <scope>NUCLEOTIDE SEQUENCE [LARGE SCALE GENOMIC DNA]</scope>
    <source>
        <strain evidence="1 2">GCM71</strain>
    </source>
</reference>
<protein>
    <submittedName>
        <fullName evidence="1">Uncharacterized protein</fullName>
    </submittedName>
</protein>
<name>U5BZU7_9BACT</name>